<accession>A0A1I7WEN5</accession>
<dbReference type="Proteomes" id="UP000095283">
    <property type="component" value="Unplaced"/>
</dbReference>
<proteinExistence type="predicted"/>
<protein>
    <submittedName>
        <fullName evidence="2">Ovule protein</fullName>
    </submittedName>
</protein>
<dbReference type="AlphaFoldDB" id="A0A1I7WEN5"/>
<evidence type="ECO:0000313" key="2">
    <source>
        <dbReference type="WBParaSite" id="Hba_03375"/>
    </source>
</evidence>
<reference evidence="2" key="1">
    <citation type="submission" date="2016-11" db="UniProtKB">
        <authorList>
            <consortium name="WormBaseParasite"/>
        </authorList>
    </citation>
    <scope>IDENTIFICATION</scope>
</reference>
<name>A0A1I7WEN5_HETBA</name>
<sequence>MRMVFDLLSSSVVRVESSMWQGEYLHSFKNIYVARRNPRRRRDAAEIVEEFVVAKQISANQNSSFPLCFRCSGWRFSLHCFVKSANYTLSQHHSHLIPK</sequence>
<keyword evidence="1" id="KW-1185">Reference proteome</keyword>
<organism evidence="1 2">
    <name type="scientific">Heterorhabditis bacteriophora</name>
    <name type="common">Entomopathogenic nematode worm</name>
    <dbReference type="NCBI Taxonomy" id="37862"/>
    <lineage>
        <taxon>Eukaryota</taxon>
        <taxon>Metazoa</taxon>
        <taxon>Ecdysozoa</taxon>
        <taxon>Nematoda</taxon>
        <taxon>Chromadorea</taxon>
        <taxon>Rhabditida</taxon>
        <taxon>Rhabditina</taxon>
        <taxon>Rhabditomorpha</taxon>
        <taxon>Strongyloidea</taxon>
        <taxon>Heterorhabditidae</taxon>
        <taxon>Heterorhabditis</taxon>
    </lineage>
</organism>
<evidence type="ECO:0000313" key="1">
    <source>
        <dbReference type="Proteomes" id="UP000095283"/>
    </source>
</evidence>
<dbReference type="WBParaSite" id="Hba_03375">
    <property type="protein sequence ID" value="Hba_03375"/>
    <property type="gene ID" value="Hba_03375"/>
</dbReference>